<keyword evidence="3 5" id="KW-1133">Transmembrane helix</keyword>
<dbReference type="RefSeq" id="WP_013352622.1">
    <property type="nucleotide sequence ID" value="NC_014551.1"/>
</dbReference>
<reference evidence="6 7" key="1">
    <citation type="journal article" date="2011" name="Int. J. Syst. Evol. Microbiol.">
        <title>Relationship of Bacillus amyloliquefaciens clades associated with strains DSM 7T and FZB42T: a proposal for Bacillus amyloliquefaciens subsp. amyloliquefaciens subsp. nov. and Bacillus amyloliquefaciens subsp. plantarum subsp. nov. based on complete genome sequence comparisons.</title>
        <authorList>
            <person name="Borriss R."/>
            <person name="Chen X.H."/>
            <person name="Rueckert C."/>
            <person name="Blom J."/>
            <person name="Becker A."/>
            <person name="Baumgarth B."/>
            <person name="Fan B."/>
            <person name="Pukall R."/>
            <person name="Schumann P."/>
            <person name="Sproer C."/>
            <person name="Junge H."/>
            <person name="Vater J."/>
            <person name="Puhler A."/>
            <person name="Klenk H.P."/>
        </authorList>
    </citation>
    <scope>NUCLEOTIDE SEQUENCE [LARGE SCALE GENOMIC DNA]</scope>
    <source>
        <strain evidence="7">DSM 7</strain>
    </source>
</reference>
<dbReference type="PANTHER" id="PTHR43847">
    <property type="entry name" value="BLL3993 PROTEIN"/>
    <property type="match status" value="1"/>
</dbReference>
<keyword evidence="4 5" id="KW-0472">Membrane</keyword>
<name>A0A9P1JHI3_BACAS</name>
<proteinExistence type="predicted"/>
<sequence length="168" mass="19568">MFWLFIILLAAQRIAEMIVARRNERKVKKQGAVEYGEGHYPFLVLMHVLFFVSLIAEVAAFHKAHSPRWAAIICIILFVQGIRYWALLSLGRYWNTKILVVPDAELVKKGPYRWMKHPNYAVVILEFILLPLLYGAYWTLFLFSILNACMLTVRIRAEEKALEENTAK</sequence>
<dbReference type="Pfam" id="PF04140">
    <property type="entry name" value="ICMT"/>
    <property type="match status" value="1"/>
</dbReference>
<dbReference type="EMBL" id="FN597644">
    <property type="protein sequence ID" value="CBI43231.1"/>
    <property type="molecule type" value="Genomic_DNA"/>
</dbReference>
<feature type="transmembrane region" description="Helical" evidence="5">
    <location>
        <begin position="69"/>
        <end position="86"/>
    </location>
</feature>
<keyword evidence="7" id="KW-1185">Reference proteome</keyword>
<evidence type="ECO:0000256" key="4">
    <source>
        <dbReference type="ARBA" id="ARBA00023136"/>
    </source>
</evidence>
<dbReference type="GO" id="GO:0004671">
    <property type="term" value="F:protein C-terminal S-isoprenylcysteine carboxyl O-methyltransferase activity"/>
    <property type="evidence" value="ECO:0007669"/>
    <property type="project" value="InterPro"/>
</dbReference>
<feature type="transmembrane region" description="Helical" evidence="5">
    <location>
        <begin position="120"/>
        <end position="146"/>
    </location>
</feature>
<evidence type="ECO:0000256" key="3">
    <source>
        <dbReference type="ARBA" id="ARBA00022989"/>
    </source>
</evidence>
<evidence type="ECO:0000256" key="5">
    <source>
        <dbReference type="SAM" id="Phobius"/>
    </source>
</evidence>
<evidence type="ECO:0000313" key="6">
    <source>
        <dbReference type="EMBL" id="CBI43231.1"/>
    </source>
</evidence>
<dbReference type="GO" id="GO:0016020">
    <property type="term" value="C:membrane"/>
    <property type="evidence" value="ECO:0007669"/>
    <property type="project" value="UniProtKB-SubCell"/>
</dbReference>
<gene>
    <name evidence="6" type="primary">fbpC</name>
    <name evidence="6" type="ordered locus">BAMF_2105</name>
</gene>
<evidence type="ECO:0000313" key="7">
    <source>
        <dbReference type="Proteomes" id="UP000006562"/>
    </source>
</evidence>
<feature type="transmembrane region" description="Helical" evidence="5">
    <location>
        <begin position="39"/>
        <end position="62"/>
    </location>
</feature>
<evidence type="ECO:0000256" key="2">
    <source>
        <dbReference type="ARBA" id="ARBA00022692"/>
    </source>
</evidence>
<organism evidence="6 7">
    <name type="scientific">Bacillus amyloliquefaciens (strain ATCC 23350 / DSM 7 / BCRC 11601 / CCUG 28519 / NBRC 15535 / NRRL B-14393 / F)</name>
    <dbReference type="NCBI Taxonomy" id="692420"/>
    <lineage>
        <taxon>Bacteria</taxon>
        <taxon>Bacillati</taxon>
        <taxon>Bacillota</taxon>
        <taxon>Bacilli</taxon>
        <taxon>Bacillales</taxon>
        <taxon>Bacillaceae</taxon>
        <taxon>Bacillus</taxon>
        <taxon>Bacillus amyloliquefaciens group</taxon>
    </lineage>
</organism>
<dbReference type="KEGG" id="bao:BAMF_2105"/>
<evidence type="ECO:0000256" key="1">
    <source>
        <dbReference type="ARBA" id="ARBA00004141"/>
    </source>
</evidence>
<accession>A0A9P1JHI3</accession>
<reference evidence="7" key="2">
    <citation type="journal article" date="2011" name="J. Biotechnol.">
        <title>Genome sequence of B. amyloliquefaciens type strain DSM7(T) reveals differences to plant-associated B. amyloliquefaciens FZB42.</title>
        <authorList>
            <person name="Ruckert C."/>
            <person name="Blom J."/>
            <person name="Chen X."/>
            <person name="Reva O."/>
            <person name="Borriss R."/>
        </authorList>
    </citation>
    <scope>NUCLEOTIDE SEQUENCE [LARGE SCALE GENOMIC DNA]</scope>
    <source>
        <strain evidence="7">DSM 7</strain>
    </source>
</reference>
<dbReference type="Gene3D" id="1.20.120.1630">
    <property type="match status" value="1"/>
</dbReference>
<dbReference type="InterPro" id="IPR052527">
    <property type="entry name" value="Metal_cation-efflux_comp"/>
</dbReference>
<comment type="subcellular location">
    <subcellularLocation>
        <location evidence="1">Membrane</location>
        <topology evidence="1">Multi-pass membrane protein</topology>
    </subcellularLocation>
</comment>
<protein>
    <submittedName>
        <fullName evidence="6">YpbQ</fullName>
    </submittedName>
</protein>
<keyword evidence="2 5" id="KW-0812">Transmembrane</keyword>
<dbReference type="PANTHER" id="PTHR43847:SF1">
    <property type="entry name" value="BLL3993 PROTEIN"/>
    <property type="match status" value="1"/>
</dbReference>
<dbReference type="AlphaFoldDB" id="A0A9P1JHI3"/>
<dbReference type="InterPro" id="IPR007269">
    <property type="entry name" value="ICMT_MeTrfase"/>
</dbReference>
<dbReference type="Proteomes" id="UP000006562">
    <property type="component" value="Chromosome"/>
</dbReference>